<feature type="transmembrane region" description="Helical" evidence="2">
    <location>
        <begin position="286"/>
        <end position="311"/>
    </location>
</feature>
<dbReference type="OrthoDB" id="6158947at2759"/>
<keyword evidence="5" id="KW-1185">Reference proteome</keyword>
<keyword evidence="2" id="KW-0812">Transmembrane</keyword>
<proteinExistence type="predicted"/>
<name>A0A8W8KWA8_MAGGI</name>
<feature type="chain" id="PRO_5036448337" evidence="3">
    <location>
        <begin position="24"/>
        <end position="456"/>
    </location>
</feature>
<accession>A0A8W8KWA8</accession>
<dbReference type="AlphaFoldDB" id="A0A8W8KWA8"/>
<dbReference type="EnsemblMetazoa" id="G25297.2">
    <property type="protein sequence ID" value="G25297.2:cds"/>
    <property type="gene ID" value="G25297"/>
</dbReference>
<sequence length="456" mass="51822">MLKIIRLLLFCLILDAYYDGILADPWEPDKSWFTPDVPKSANGSSQVQTILSDDSFFNKPREYAKIIHFIRQIKSMVKNNQIETAKRREDEAQHSLRKSPVAIPSASIPKETNDVMTKVNHKNLIDHHRQVLEKVKKLLTDVKNKHIMEKESYQSKDLLSNKDKTRHWVEKDRIGQPWTKLSDKDKNARRRKLINFLSKTTKKKEETPSVAEDDLNKDKEKIEKEILNNEQSSQKEGKITSLSELVSKLRKIAELGASKNKTPVFPTEQGGQTRDKPRDLLKDQAAWIGLAVGGCLAFFAFALCFFVAVLIKTFRRKRDGDQKPLDLNFNCPPESYKKHHHPAFTHMHDPKTGRRYIVLMDDSTNYSITSSDSSSEEEIYNASRQSSVPSKPVLDCSHRSSINRTSTPIKSPLRLTRSAPGSPSVRRNLSKSWSSPPVSPLASVTPVFASPIKLPG</sequence>
<feature type="region of interest" description="Disordered" evidence="1">
    <location>
        <begin position="382"/>
        <end position="443"/>
    </location>
</feature>
<evidence type="ECO:0000313" key="4">
    <source>
        <dbReference type="EnsemblMetazoa" id="G25297.2:cds"/>
    </source>
</evidence>
<keyword evidence="2" id="KW-1133">Transmembrane helix</keyword>
<dbReference type="Proteomes" id="UP000005408">
    <property type="component" value="Unassembled WGS sequence"/>
</dbReference>
<feature type="compositionally biased region" description="Polar residues" evidence="1">
    <location>
        <begin position="399"/>
        <end position="409"/>
    </location>
</feature>
<keyword evidence="2" id="KW-0472">Membrane</keyword>
<feature type="compositionally biased region" description="Polar residues" evidence="1">
    <location>
        <begin position="419"/>
        <end position="436"/>
    </location>
</feature>
<feature type="signal peptide" evidence="3">
    <location>
        <begin position="1"/>
        <end position="23"/>
    </location>
</feature>
<evidence type="ECO:0000256" key="2">
    <source>
        <dbReference type="SAM" id="Phobius"/>
    </source>
</evidence>
<reference evidence="4" key="1">
    <citation type="submission" date="2022-08" db="UniProtKB">
        <authorList>
            <consortium name="EnsemblMetazoa"/>
        </authorList>
    </citation>
    <scope>IDENTIFICATION</scope>
    <source>
        <strain evidence="4">05x7-T-G4-1.051#20</strain>
    </source>
</reference>
<evidence type="ECO:0000313" key="5">
    <source>
        <dbReference type="Proteomes" id="UP000005408"/>
    </source>
</evidence>
<organism evidence="4 5">
    <name type="scientific">Magallana gigas</name>
    <name type="common">Pacific oyster</name>
    <name type="synonym">Crassostrea gigas</name>
    <dbReference type="NCBI Taxonomy" id="29159"/>
    <lineage>
        <taxon>Eukaryota</taxon>
        <taxon>Metazoa</taxon>
        <taxon>Spiralia</taxon>
        <taxon>Lophotrochozoa</taxon>
        <taxon>Mollusca</taxon>
        <taxon>Bivalvia</taxon>
        <taxon>Autobranchia</taxon>
        <taxon>Pteriomorphia</taxon>
        <taxon>Ostreida</taxon>
        <taxon>Ostreoidea</taxon>
        <taxon>Ostreidae</taxon>
        <taxon>Magallana</taxon>
    </lineage>
</organism>
<evidence type="ECO:0000256" key="3">
    <source>
        <dbReference type="SAM" id="SignalP"/>
    </source>
</evidence>
<protein>
    <submittedName>
        <fullName evidence="4">Uncharacterized protein</fullName>
    </submittedName>
</protein>
<evidence type="ECO:0000256" key="1">
    <source>
        <dbReference type="SAM" id="MobiDB-lite"/>
    </source>
</evidence>
<keyword evidence="3" id="KW-0732">Signal</keyword>